<gene>
    <name evidence="1" type="ORF">MRB53_002061</name>
</gene>
<keyword evidence="2" id="KW-1185">Reference proteome</keyword>
<name>A0ACC2MU27_PERAE</name>
<sequence length="114" mass="12628">MMPGVAEPVVDPQCILKPLLLSNHLRGILTHSLCPMPNTRLSPKVSRLSIPVRWLLSPTLRTLPLVPQALSLKCGHYYEVCMDCPRPIEIPTWTMEVGGLTMTGVGRTINVVLF</sequence>
<protein>
    <submittedName>
        <fullName evidence="1">Uncharacterized protein</fullName>
    </submittedName>
</protein>
<dbReference type="EMBL" id="CM056809">
    <property type="protein sequence ID" value="KAJ8649038.1"/>
    <property type="molecule type" value="Genomic_DNA"/>
</dbReference>
<dbReference type="Proteomes" id="UP001234297">
    <property type="component" value="Chromosome 1"/>
</dbReference>
<organism evidence="1 2">
    <name type="scientific">Persea americana</name>
    <name type="common">Avocado</name>
    <dbReference type="NCBI Taxonomy" id="3435"/>
    <lineage>
        <taxon>Eukaryota</taxon>
        <taxon>Viridiplantae</taxon>
        <taxon>Streptophyta</taxon>
        <taxon>Embryophyta</taxon>
        <taxon>Tracheophyta</taxon>
        <taxon>Spermatophyta</taxon>
        <taxon>Magnoliopsida</taxon>
        <taxon>Magnoliidae</taxon>
        <taxon>Laurales</taxon>
        <taxon>Lauraceae</taxon>
        <taxon>Persea</taxon>
    </lineage>
</organism>
<evidence type="ECO:0000313" key="1">
    <source>
        <dbReference type="EMBL" id="KAJ8649038.1"/>
    </source>
</evidence>
<comment type="caution">
    <text evidence="1">The sequence shown here is derived from an EMBL/GenBank/DDBJ whole genome shotgun (WGS) entry which is preliminary data.</text>
</comment>
<evidence type="ECO:0000313" key="2">
    <source>
        <dbReference type="Proteomes" id="UP001234297"/>
    </source>
</evidence>
<reference evidence="1 2" key="1">
    <citation type="journal article" date="2022" name="Hortic Res">
        <title>A haplotype resolved chromosomal level avocado genome allows analysis of novel avocado genes.</title>
        <authorList>
            <person name="Nath O."/>
            <person name="Fletcher S.J."/>
            <person name="Hayward A."/>
            <person name="Shaw L.M."/>
            <person name="Masouleh A.K."/>
            <person name="Furtado A."/>
            <person name="Henry R.J."/>
            <person name="Mitter N."/>
        </authorList>
    </citation>
    <scope>NUCLEOTIDE SEQUENCE [LARGE SCALE GENOMIC DNA]</scope>
    <source>
        <strain evidence="2">cv. Hass</strain>
    </source>
</reference>
<proteinExistence type="predicted"/>
<accession>A0ACC2MU27</accession>